<dbReference type="AlphaFoldDB" id="A0A0D9XH12"/>
<dbReference type="Gramene" id="LPERR09G16210.1">
    <property type="protein sequence ID" value="LPERR09G16210.1"/>
    <property type="gene ID" value="LPERR09G16210"/>
</dbReference>
<proteinExistence type="predicted"/>
<name>A0A0D9XH12_9ORYZ</name>
<evidence type="ECO:0000313" key="1">
    <source>
        <dbReference type="EnsemblPlants" id="LPERR09G16210.1"/>
    </source>
</evidence>
<reference evidence="1 2" key="1">
    <citation type="submission" date="2012-08" db="EMBL/GenBank/DDBJ databases">
        <title>Oryza genome evolution.</title>
        <authorList>
            <person name="Wing R.A."/>
        </authorList>
    </citation>
    <scope>NUCLEOTIDE SEQUENCE</scope>
</reference>
<organism evidence="1 2">
    <name type="scientific">Leersia perrieri</name>
    <dbReference type="NCBI Taxonomy" id="77586"/>
    <lineage>
        <taxon>Eukaryota</taxon>
        <taxon>Viridiplantae</taxon>
        <taxon>Streptophyta</taxon>
        <taxon>Embryophyta</taxon>
        <taxon>Tracheophyta</taxon>
        <taxon>Spermatophyta</taxon>
        <taxon>Magnoliopsida</taxon>
        <taxon>Liliopsida</taxon>
        <taxon>Poales</taxon>
        <taxon>Poaceae</taxon>
        <taxon>BOP clade</taxon>
        <taxon>Oryzoideae</taxon>
        <taxon>Oryzeae</taxon>
        <taxon>Oryzinae</taxon>
        <taxon>Leersia</taxon>
    </lineage>
</organism>
<sequence>MAVAAASILLAVLLASTLFCFLPLCDWFLLLRSAECTYFGHPLSAAEASRASKGEAVGFEFSKKLLSKKLSYITEGMVRQKITVG</sequence>
<dbReference type="EnsemblPlants" id="LPERR09G16210.1">
    <property type="protein sequence ID" value="LPERR09G16210.1"/>
    <property type="gene ID" value="LPERR09G16210"/>
</dbReference>
<evidence type="ECO:0000313" key="2">
    <source>
        <dbReference type="Proteomes" id="UP000032180"/>
    </source>
</evidence>
<keyword evidence="2" id="KW-1185">Reference proteome</keyword>
<accession>A0A0D9XH12</accession>
<reference evidence="2" key="2">
    <citation type="submission" date="2013-12" db="EMBL/GenBank/DDBJ databases">
        <authorList>
            <person name="Yu Y."/>
            <person name="Lee S."/>
            <person name="de Baynast K."/>
            <person name="Wissotski M."/>
            <person name="Liu L."/>
            <person name="Talag J."/>
            <person name="Goicoechea J."/>
            <person name="Angelova A."/>
            <person name="Jetty R."/>
            <person name="Kudrna D."/>
            <person name="Golser W."/>
            <person name="Rivera L."/>
            <person name="Zhang J."/>
            <person name="Wing R."/>
        </authorList>
    </citation>
    <scope>NUCLEOTIDE SEQUENCE</scope>
</reference>
<reference evidence="1" key="3">
    <citation type="submission" date="2015-04" db="UniProtKB">
        <authorList>
            <consortium name="EnsemblPlants"/>
        </authorList>
    </citation>
    <scope>IDENTIFICATION</scope>
</reference>
<dbReference type="HOGENOM" id="CLU_2515935_0_0_1"/>
<protein>
    <submittedName>
        <fullName evidence="1">Uncharacterized protein</fullName>
    </submittedName>
</protein>
<dbReference type="Proteomes" id="UP000032180">
    <property type="component" value="Chromosome 9"/>
</dbReference>